<protein>
    <submittedName>
        <fullName evidence="1">Uncharacterized protein</fullName>
    </submittedName>
</protein>
<proteinExistence type="predicted"/>
<evidence type="ECO:0000313" key="2">
    <source>
        <dbReference type="Proteomes" id="UP001732700"/>
    </source>
</evidence>
<organism evidence="1 2">
    <name type="scientific">Avena sativa</name>
    <name type="common">Oat</name>
    <dbReference type="NCBI Taxonomy" id="4498"/>
    <lineage>
        <taxon>Eukaryota</taxon>
        <taxon>Viridiplantae</taxon>
        <taxon>Streptophyta</taxon>
        <taxon>Embryophyta</taxon>
        <taxon>Tracheophyta</taxon>
        <taxon>Spermatophyta</taxon>
        <taxon>Magnoliopsida</taxon>
        <taxon>Liliopsida</taxon>
        <taxon>Poales</taxon>
        <taxon>Poaceae</taxon>
        <taxon>BOP clade</taxon>
        <taxon>Pooideae</taxon>
        <taxon>Poodae</taxon>
        <taxon>Poeae</taxon>
        <taxon>Poeae Chloroplast Group 1 (Aveneae type)</taxon>
        <taxon>Aveninae</taxon>
        <taxon>Avena</taxon>
    </lineage>
</organism>
<name>A0ACD5V203_AVESA</name>
<accession>A0ACD5V203</accession>
<reference evidence="1" key="2">
    <citation type="submission" date="2025-09" db="UniProtKB">
        <authorList>
            <consortium name="EnsemblPlants"/>
        </authorList>
    </citation>
    <scope>IDENTIFICATION</scope>
</reference>
<keyword evidence="2" id="KW-1185">Reference proteome</keyword>
<dbReference type="EnsemblPlants" id="AVESA.00010b.r2.2DG0361800.1">
    <property type="protein sequence ID" value="AVESA.00010b.r2.2DG0361800.1.CDS.1"/>
    <property type="gene ID" value="AVESA.00010b.r2.2DG0361800"/>
</dbReference>
<reference evidence="1" key="1">
    <citation type="submission" date="2021-05" db="EMBL/GenBank/DDBJ databases">
        <authorList>
            <person name="Scholz U."/>
            <person name="Mascher M."/>
            <person name="Fiebig A."/>
        </authorList>
    </citation>
    <scope>NUCLEOTIDE SEQUENCE [LARGE SCALE GENOMIC DNA]</scope>
</reference>
<sequence>MLISKGGDFALGFFSPTSSNKNFYLGIWYHKLPGSRTIVWIANRDNPIATTSSPILAIGNNSNLVLSDYHGHNIWIASSNIATGGAQAYAVLLDSGNFVLRLANNTDIWQSFDHPTDTLLPTMRFLVSYKAQVVGRLVAWKAPDDPSSGNFSCTGDPISPTFQRLIFHGTMPYCRSNVLKGVSVPGGTYLSNSSSIVYETAISQGDEFYFMFTVSDGSPSTRFTLDYTGALRALSWNYHLLSWEVISESPKAACDIYASCGTFSYCDLTDVFPSCKCLDGFKPDGHNFSTSCQRTQELKCGKQSRFVTLPGMKVPDKFLHIKNKSFDECATECSSNCSSTAYAYANLSSAGAEADLTRCLVWIGELIDTGKSVDSGENMYLRLAESPGIHRPFYSNMNDEAVFLKTIILT</sequence>
<dbReference type="Proteomes" id="UP001732700">
    <property type="component" value="Chromosome 2D"/>
</dbReference>
<evidence type="ECO:0000313" key="1">
    <source>
        <dbReference type="EnsemblPlants" id="AVESA.00010b.r2.2DG0361800.1.CDS.1"/>
    </source>
</evidence>